<dbReference type="RefSeq" id="WP_183313233.1">
    <property type="nucleotide sequence ID" value="NZ_JACHXQ010000001.1"/>
</dbReference>
<feature type="domain" description="GGDEF" evidence="2">
    <location>
        <begin position="192"/>
        <end position="311"/>
    </location>
</feature>
<comment type="caution">
    <text evidence="3">The sequence shown here is derived from an EMBL/GenBank/DDBJ whole genome shotgun (WGS) entry which is preliminary data.</text>
</comment>
<feature type="transmembrane region" description="Helical" evidence="1">
    <location>
        <begin position="65"/>
        <end position="86"/>
    </location>
</feature>
<evidence type="ECO:0000313" key="4">
    <source>
        <dbReference type="Proteomes" id="UP000563050"/>
    </source>
</evidence>
<dbReference type="Gene3D" id="3.30.70.270">
    <property type="match status" value="1"/>
</dbReference>
<evidence type="ECO:0000313" key="3">
    <source>
        <dbReference type="EMBL" id="MBB3182981.1"/>
    </source>
</evidence>
<sequence length="311" mass="34521">MPERRIRFSRGFAAWYAGGALLLLGMALWLYLMGDYSRTPLPAALFLLMLVATLLSATREEPSRLAAYLALICGYLLIAVELPLQSGLPALWVGLPPVLTLLLLPLGPAMLLNLALTPVWLSLLGNGELDRPMLLSYLTLVIVAALVPWEQVRQHALLRATDPRDPECPAVERETLHERLLSEAERASLLEQPLAVLLVHLPQLEMAGEQFGAQARQALLNGFCQAVDRCCREHDILGREGPGDFWLVLPDTTESGALLVQQRLDQVVAQTTLVETGQMQVRRRLCRPRLGESWQRFEQRLQAVSQSLADG</sequence>
<name>A0A7W5DHD0_9GAMM</name>
<keyword evidence="1" id="KW-0812">Transmembrane</keyword>
<reference evidence="3 4" key="1">
    <citation type="submission" date="2020-08" db="EMBL/GenBank/DDBJ databases">
        <title>Genomic Encyclopedia of Type Strains, Phase III (KMG-III): the genomes of soil and plant-associated and newly described type strains.</title>
        <authorList>
            <person name="Whitman W."/>
        </authorList>
    </citation>
    <scope>NUCLEOTIDE SEQUENCE [LARGE SCALE GENOMIC DNA]</scope>
    <source>
        <strain evidence="3 4">CECT 7341</strain>
    </source>
</reference>
<dbReference type="Pfam" id="PF00990">
    <property type="entry name" value="GGDEF"/>
    <property type="match status" value="1"/>
</dbReference>
<dbReference type="Proteomes" id="UP000563050">
    <property type="component" value="Unassembled WGS sequence"/>
</dbReference>
<protein>
    <submittedName>
        <fullName evidence="3">Diguanylate cyclase</fullName>
        <ecNumber evidence="3">2.7.7.65</ecNumber>
    </submittedName>
</protein>
<feature type="transmembrane region" description="Helical" evidence="1">
    <location>
        <begin position="12"/>
        <end position="33"/>
    </location>
</feature>
<proteinExistence type="predicted"/>
<gene>
    <name evidence="3" type="ORF">FHR95_000505</name>
</gene>
<evidence type="ECO:0000259" key="2">
    <source>
        <dbReference type="PROSITE" id="PS50887"/>
    </source>
</evidence>
<keyword evidence="3" id="KW-0808">Transferase</keyword>
<dbReference type="AlphaFoldDB" id="A0A7W5DHD0"/>
<evidence type="ECO:0000256" key="1">
    <source>
        <dbReference type="SAM" id="Phobius"/>
    </source>
</evidence>
<feature type="transmembrane region" description="Helical" evidence="1">
    <location>
        <begin position="39"/>
        <end position="58"/>
    </location>
</feature>
<dbReference type="GO" id="GO:0052621">
    <property type="term" value="F:diguanylate cyclase activity"/>
    <property type="evidence" value="ECO:0007669"/>
    <property type="project" value="UniProtKB-EC"/>
</dbReference>
<keyword evidence="1" id="KW-0472">Membrane</keyword>
<accession>A0A7W5DHD0</accession>
<dbReference type="InterPro" id="IPR029787">
    <property type="entry name" value="Nucleotide_cyclase"/>
</dbReference>
<dbReference type="PROSITE" id="PS50887">
    <property type="entry name" value="GGDEF"/>
    <property type="match status" value="1"/>
</dbReference>
<keyword evidence="3" id="KW-0548">Nucleotidyltransferase</keyword>
<dbReference type="InterPro" id="IPR043128">
    <property type="entry name" value="Rev_trsase/Diguanyl_cyclase"/>
</dbReference>
<dbReference type="EC" id="2.7.7.65" evidence="3"/>
<keyword evidence="4" id="KW-1185">Reference proteome</keyword>
<dbReference type="SUPFAM" id="SSF55073">
    <property type="entry name" value="Nucleotide cyclase"/>
    <property type="match status" value="1"/>
</dbReference>
<organism evidence="3 4">
    <name type="scientific">Halomonas fontilapidosi</name>
    <dbReference type="NCBI Taxonomy" id="616675"/>
    <lineage>
        <taxon>Bacteria</taxon>
        <taxon>Pseudomonadati</taxon>
        <taxon>Pseudomonadota</taxon>
        <taxon>Gammaproteobacteria</taxon>
        <taxon>Oceanospirillales</taxon>
        <taxon>Halomonadaceae</taxon>
        <taxon>Halomonas</taxon>
    </lineage>
</organism>
<feature type="transmembrane region" description="Helical" evidence="1">
    <location>
        <begin position="133"/>
        <end position="149"/>
    </location>
</feature>
<dbReference type="InterPro" id="IPR000160">
    <property type="entry name" value="GGDEF_dom"/>
</dbReference>
<keyword evidence="1" id="KW-1133">Transmembrane helix</keyword>
<dbReference type="EMBL" id="JACHXQ010000001">
    <property type="protein sequence ID" value="MBB3182981.1"/>
    <property type="molecule type" value="Genomic_DNA"/>
</dbReference>
<feature type="transmembrane region" description="Helical" evidence="1">
    <location>
        <begin position="98"/>
        <end position="121"/>
    </location>
</feature>